<protein>
    <submittedName>
        <fullName evidence="1">Uncharacterized protein</fullName>
    </submittedName>
</protein>
<name>A0A1C1CW96_9EURO</name>
<dbReference type="EMBL" id="LGRB01000008">
    <property type="protein sequence ID" value="OCT52730.1"/>
    <property type="molecule type" value="Genomic_DNA"/>
</dbReference>
<reference evidence="2" key="1">
    <citation type="submission" date="2015-07" db="EMBL/GenBank/DDBJ databases">
        <authorList>
            <person name="Teixeira M.M."/>
            <person name="Souza R.C."/>
            <person name="Almeida L.G."/>
            <person name="Vicente V.A."/>
            <person name="de Hoog S."/>
            <person name="Bocca A.L."/>
            <person name="de Almeida S.R."/>
            <person name="Vasconcelos A.T."/>
            <person name="Felipe M.S."/>
        </authorList>
    </citation>
    <scope>NUCLEOTIDE SEQUENCE [LARGE SCALE GENOMIC DNA]</scope>
    <source>
        <strain evidence="2">KSF</strain>
    </source>
</reference>
<evidence type="ECO:0000313" key="2">
    <source>
        <dbReference type="Proteomes" id="UP000094526"/>
    </source>
</evidence>
<dbReference type="Proteomes" id="UP000094526">
    <property type="component" value="Unassembled WGS sequence"/>
</dbReference>
<evidence type="ECO:0000313" key="1">
    <source>
        <dbReference type="EMBL" id="OCT52730.1"/>
    </source>
</evidence>
<keyword evidence="2" id="KW-1185">Reference proteome</keyword>
<comment type="caution">
    <text evidence="1">The sequence shown here is derived from an EMBL/GenBank/DDBJ whole genome shotgun (WGS) entry which is preliminary data.</text>
</comment>
<gene>
    <name evidence="1" type="ORF">CLCR_10810</name>
</gene>
<sequence length="204" mass="23086">MSQAKSQTTIRELLVIKEDMAQEDSTPITDNNNNGAFLAGIPMSRYFTAWAARSYPGLYPSQIRLLDEDWPRESLNARPLILPQYLIPASWDSSILGTLFEAMAVRREDRAQLVTLDQILLTVGDKWPNAVAADVTTKLRERAVVVLRRFQGVPGLPIREYFALRLSVYQATRIALRHSSGVLVRLQSYQIQIGDTDFNYSDAR</sequence>
<dbReference type="VEuPathDB" id="FungiDB:CLCR_10810"/>
<organism evidence="1 2">
    <name type="scientific">Cladophialophora carrionii</name>
    <dbReference type="NCBI Taxonomy" id="86049"/>
    <lineage>
        <taxon>Eukaryota</taxon>
        <taxon>Fungi</taxon>
        <taxon>Dikarya</taxon>
        <taxon>Ascomycota</taxon>
        <taxon>Pezizomycotina</taxon>
        <taxon>Eurotiomycetes</taxon>
        <taxon>Chaetothyriomycetidae</taxon>
        <taxon>Chaetothyriales</taxon>
        <taxon>Herpotrichiellaceae</taxon>
        <taxon>Cladophialophora</taxon>
    </lineage>
</organism>
<dbReference type="AlphaFoldDB" id="A0A1C1CW96"/>
<accession>A0A1C1CW96</accession>
<proteinExistence type="predicted"/>